<reference evidence="3 4" key="1">
    <citation type="submission" date="2023-01" db="EMBL/GenBank/DDBJ databases">
        <title>Complete genome sequence of Marinomonas pontica strain 200518_36.</title>
        <authorList>
            <person name="Ueki S."/>
            <person name="Gajardo G."/>
            <person name="Maruyama F."/>
        </authorList>
    </citation>
    <scope>NUCLEOTIDE SEQUENCE [LARGE SCALE GENOMIC DNA]</scope>
    <source>
        <strain evidence="3 4">200518_36</strain>
    </source>
</reference>
<protein>
    <recommendedName>
        <fullName evidence="2">ATP-grasp domain-containing protein</fullName>
    </recommendedName>
</protein>
<organism evidence="3 4">
    <name type="scientific">Marinomonas pontica</name>
    <dbReference type="NCBI Taxonomy" id="264739"/>
    <lineage>
        <taxon>Bacteria</taxon>
        <taxon>Pseudomonadati</taxon>
        <taxon>Pseudomonadota</taxon>
        <taxon>Gammaproteobacteria</taxon>
        <taxon>Oceanospirillales</taxon>
        <taxon>Oceanospirillaceae</taxon>
        <taxon>Marinomonas</taxon>
    </lineage>
</organism>
<gene>
    <name evidence="3" type="ORF">MACH16_27420</name>
</gene>
<accession>A0ABM8FGB4</accession>
<dbReference type="RefSeq" id="WP_338268924.1">
    <property type="nucleotide sequence ID" value="NZ_AP027271.1"/>
</dbReference>
<dbReference type="Pfam" id="PF08443">
    <property type="entry name" value="RimK"/>
    <property type="match status" value="1"/>
</dbReference>
<evidence type="ECO:0000259" key="2">
    <source>
        <dbReference type="PROSITE" id="PS50975"/>
    </source>
</evidence>
<keyword evidence="1" id="KW-0067">ATP-binding</keyword>
<name>A0ABM8FGB4_9GAMM</name>
<evidence type="ECO:0000313" key="4">
    <source>
        <dbReference type="Proteomes" id="UP001307608"/>
    </source>
</evidence>
<sequence length="388" mass="45106">MIKILENSLLLRKLSSRLITCIRSNKSIKIKLKKLGIIGGDVWAVNKAEDQYKELYAKYSVNFESLIKSDKQKVGLIALQDDEANVYFKKSCRELKLDYEIFDPVDEAFIEKIKSSDIQSFLVRPSHKTQLFRQMFLEKIDMVANELGKEIYPTFKEQKIYEAKRSLAYFLQTNNIPHPKTWVFYNKEQAMNFVENAPLPIVFKTHNGAGASGVEIVKTKKQAMALIKTSFDSYYLNKAITDFRDIDYGYVLFQEFIEGAREHRIIKIGESWIGHEKALNGTSEFMSGSGINLWTCPTNEILDFCREIAEKHNFTTMCFDIFEDKHGNFYVNELQTWFGSYNPSQMYIDGVPGRLVYKDNEYRFEEGLFNHNGSVSLRLVDILNYKRN</sequence>
<dbReference type="InterPro" id="IPR013651">
    <property type="entry name" value="ATP-grasp_RimK-type"/>
</dbReference>
<dbReference type="Proteomes" id="UP001307608">
    <property type="component" value="Chromosome"/>
</dbReference>
<proteinExistence type="predicted"/>
<keyword evidence="1" id="KW-0547">Nucleotide-binding</keyword>
<dbReference type="SUPFAM" id="SSF56059">
    <property type="entry name" value="Glutathione synthetase ATP-binding domain-like"/>
    <property type="match status" value="1"/>
</dbReference>
<dbReference type="InterPro" id="IPR011761">
    <property type="entry name" value="ATP-grasp"/>
</dbReference>
<feature type="domain" description="ATP-grasp" evidence="2">
    <location>
        <begin position="168"/>
        <end position="222"/>
    </location>
</feature>
<dbReference type="Gene3D" id="3.30.470.20">
    <property type="entry name" value="ATP-grasp fold, B domain"/>
    <property type="match status" value="1"/>
</dbReference>
<dbReference type="PROSITE" id="PS50975">
    <property type="entry name" value="ATP_GRASP"/>
    <property type="match status" value="1"/>
</dbReference>
<evidence type="ECO:0000313" key="3">
    <source>
        <dbReference type="EMBL" id="BDX03994.1"/>
    </source>
</evidence>
<keyword evidence="4" id="KW-1185">Reference proteome</keyword>
<dbReference type="EMBL" id="AP027271">
    <property type="protein sequence ID" value="BDX03994.1"/>
    <property type="molecule type" value="Genomic_DNA"/>
</dbReference>
<evidence type="ECO:0000256" key="1">
    <source>
        <dbReference type="PROSITE-ProRule" id="PRU00409"/>
    </source>
</evidence>